<keyword evidence="12" id="KW-1185">Reference proteome</keyword>
<keyword evidence="3" id="KW-0812">Transmembrane</keyword>
<evidence type="ECO:0000256" key="7">
    <source>
        <dbReference type="ARBA" id="ARBA00023180"/>
    </source>
</evidence>
<gene>
    <name evidence="11" type="ORF">R5R35_001638</name>
</gene>
<proteinExistence type="predicted"/>
<feature type="domain" description="UPAR/Ly6" evidence="10">
    <location>
        <begin position="20"/>
        <end position="119"/>
    </location>
</feature>
<sequence length="147" mass="15786">MLLPLLVLSLAALLPVEANLRCYDCLSKSFADCADDSKMESFDKVDCQRDENLCSVLVMRDTSGNRVVARQCSSSPNESKQLKNYIRSVHGSDLTVLKFEVCNTDLCNVVVPRPRSSDSSGAVSMAASSLGLLSLALGALAALRLTV</sequence>
<keyword evidence="4 9" id="KW-0732">Signal</keyword>
<feature type="chain" id="PRO_5042854272" description="UPAR/Ly6 domain-containing protein" evidence="9">
    <location>
        <begin position="19"/>
        <end position="147"/>
    </location>
</feature>
<dbReference type="EMBL" id="JAZDUA010000133">
    <property type="protein sequence ID" value="KAK7866896.1"/>
    <property type="molecule type" value="Genomic_DNA"/>
</dbReference>
<evidence type="ECO:0000313" key="12">
    <source>
        <dbReference type="Proteomes" id="UP001378592"/>
    </source>
</evidence>
<keyword evidence="2" id="KW-0336">GPI-anchor</keyword>
<evidence type="ECO:0000256" key="4">
    <source>
        <dbReference type="ARBA" id="ARBA00022729"/>
    </source>
</evidence>
<evidence type="ECO:0000256" key="8">
    <source>
        <dbReference type="ARBA" id="ARBA00023288"/>
    </source>
</evidence>
<dbReference type="InterPro" id="IPR031424">
    <property type="entry name" value="QVR-like"/>
</dbReference>
<reference evidence="11 12" key="1">
    <citation type="submission" date="2024-03" db="EMBL/GenBank/DDBJ databases">
        <title>The genome assembly and annotation of the cricket Gryllus longicercus Weissman &amp; Gray.</title>
        <authorList>
            <person name="Szrajer S."/>
            <person name="Gray D."/>
            <person name="Ylla G."/>
        </authorList>
    </citation>
    <scope>NUCLEOTIDE SEQUENCE [LARGE SCALE GENOMIC DNA]</scope>
    <source>
        <strain evidence="11">DAG 2021-001</strain>
        <tissue evidence="11">Whole body minus gut</tissue>
    </source>
</reference>
<dbReference type="GO" id="GO:0032222">
    <property type="term" value="P:regulation of synaptic transmission, cholinergic"/>
    <property type="evidence" value="ECO:0007669"/>
    <property type="project" value="InterPro"/>
</dbReference>
<evidence type="ECO:0000256" key="3">
    <source>
        <dbReference type="ARBA" id="ARBA00022692"/>
    </source>
</evidence>
<organism evidence="11 12">
    <name type="scientific">Gryllus longicercus</name>
    <dbReference type="NCBI Taxonomy" id="2509291"/>
    <lineage>
        <taxon>Eukaryota</taxon>
        <taxon>Metazoa</taxon>
        <taxon>Ecdysozoa</taxon>
        <taxon>Arthropoda</taxon>
        <taxon>Hexapoda</taxon>
        <taxon>Insecta</taxon>
        <taxon>Pterygota</taxon>
        <taxon>Neoptera</taxon>
        <taxon>Polyneoptera</taxon>
        <taxon>Orthoptera</taxon>
        <taxon>Ensifera</taxon>
        <taxon>Gryllidea</taxon>
        <taxon>Grylloidea</taxon>
        <taxon>Gryllidae</taxon>
        <taxon>Gryllinae</taxon>
        <taxon>Gryllus</taxon>
    </lineage>
</organism>
<evidence type="ECO:0000259" key="10">
    <source>
        <dbReference type="SMART" id="SM00134"/>
    </source>
</evidence>
<dbReference type="CDD" id="cd00117">
    <property type="entry name" value="TFP"/>
    <property type="match status" value="1"/>
</dbReference>
<keyword evidence="7" id="KW-0325">Glycoprotein</keyword>
<dbReference type="Proteomes" id="UP001378592">
    <property type="component" value="Unassembled WGS sequence"/>
</dbReference>
<accession>A0AAN9Z724</accession>
<dbReference type="Pfam" id="PF17064">
    <property type="entry name" value="QVR"/>
    <property type="match status" value="1"/>
</dbReference>
<dbReference type="PANTHER" id="PTHR33562:SF20">
    <property type="entry name" value="PROTEIN QUIVER"/>
    <property type="match status" value="1"/>
</dbReference>
<comment type="caution">
    <text evidence="11">The sequence shown here is derived from an EMBL/GenBank/DDBJ whole genome shotgun (WGS) entry which is preliminary data.</text>
</comment>
<protein>
    <recommendedName>
        <fullName evidence="10">UPAR/Ly6 domain-containing protein</fullName>
    </recommendedName>
</protein>
<keyword evidence="6" id="KW-0472">Membrane</keyword>
<dbReference type="GO" id="GO:0030431">
    <property type="term" value="P:sleep"/>
    <property type="evidence" value="ECO:0007669"/>
    <property type="project" value="InterPro"/>
</dbReference>
<evidence type="ECO:0000313" key="11">
    <source>
        <dbReference type="EMBL" id="KAK7866896.1"/>
    </source>
</evidence>
<dbReference type="PANTHER" id="PTHR33562">
    <property type="entry name" value="ATILLA, ISOFORM B-RELATED-RELATED"/>
    <property type="match status" value="1"/>
</dbReference>
<evidence type="ECO:0000256" key="6">
    <source>
        <dbReference type="ARBA" id="ARBA00023136"/>
    </source>
</evidence>
<dbReference type="GO" id="GO:0098552">
    <property type="term" value="C:side of membrane"/>
    <property type="evidence" value="ECO:0007669"/>
    <property type="project" value="UniProtKB-KW"/>
</dbReference>
<dbReference type="InterPro" id="IPR016054">
    <property type="entry name" value="LY6_UPA_recep-like"/>
</dbReference>
<name>A0AAN9Z724_9ORTH</name>
<dbReference type="InterPro" id="IPR050975">
    <property type="entry name" value="Sleep_regulator"/>
</dbReference>
<evidence type="ECO:0000256" key="1">
    <source>
        <dbReference type="ARBA" id="ARBA00004589"/>
    </source>
</evidence>
<comment type="subcellular location">
    <subcellularLocation>
        <location evidence="1">Membrane</location>
        <topology evidence="1">Lipid-anchor</topology>
        <topology evidence="1">GPI-anchor</topology>
    </subcellularLocation>
</comment>
<evidence type="ECO:0000256" key="9">
    <source>
        <dbReference type="SAM" id="SignalP"/>
    </source>
</evidence>
<dbReference type="SMART" id="SM00134">
    <property type="entry name" value="LU"/>
    <property type="match status" value="1"/>
</dbReference>
<dbReference type="AlphaFoldDB" id="A0AAN9Z724"/>
<keyword evidence="8" id="KW-0449">Lipoprotein</keyword>
<keyword evidence="5" id="KW-1133">Transmembrane helix</keyword>
<evidence type="ECO:0000256" key="2">
    <source>
        <dbReference type="ARBA" id="ARBA00022622"/>
    </source>
</evidence>
<dbReference type="Gene3D" id="2.10.60.10">
    <property type="entry name" value="CD59"/>
    <property type="match status" value="1"/>
</dbReference>
<evidence type="ECO:0000256" key="5">
    <source>
        <dbReference type="ARBA" id="ARBA00022989"/>
    </source>
</evidence>
<feature type="signal peptide" evidence="9">
    <location>
        <begin position="1"/>
        <end position="18"/>
    </location>
</feature>
<dbReference type="InterPro" id="IPR045860">
    <property type="entry name" value="Snake_toxin-like_sf"/>
</dbReference>
<dbReference type="SUPFAM" id="SSF57302">
    <property type="entry name" value="Snake toxin-like"/>
    <property type="match status" value="1"/>
</dbReference>